<dbReference type="AlphaFoldDB" id="A0AAW0ACM7"/>
<evidence type="ECO:0000256" key="1">
    <source>
        <dbReference type="SAM" id="MobiDB-lite"/>
    </source>
</evidence>
<feature type="region of interest" description="Disordered" evidence="1">
    <location>
        <begin position="183"/>
        <end position="235"/>
    </location>
</feature>
<evidence type="ECO:0000313" key="3">
    <source>
        <dbReference type="EMBL" id="KAK7006586.1"/>
    </source>
</evidence>
<evidence type="ECO:0000313" key="2">
    <source>
        <dbReference type="EMBL" id="KAK6975003.1"/>
    </source>
</evidence>
<dbReference type="Proteomes" id="UP001362999">
    <property type="component" value="Unassembled WGS sequence"/>
</dbReference>
<organism evidence="3 4">
    <name type="scientific">Favolaschia claudopus</name>
    <dbReference type="NCBI Taxonomy" id="2862362"/>
    <lineage>
        <taxon>Eukaryota</taxon>
        <taxon>Fungi</taxon>
        <taxon>Dikarya</taxon>
        <taxon>Basidiomycota</taxon>
        <taxon>Agaricomycotina</taxon>
        <taxon>Agaricomycetes</taxon>
        <taxon>Agaricomycetidae</taxon>
        <taxon>Agaricales</taxon>
        <taxon>Marasmiineae</taxon>
        <taxon>Mycenaceae</taxon>
        <taxon>Favolaschia</taxon>
    </lineage>
</organism>
<sequence>MSNITQPNSITRPPVLPLFWFTDERIRFATERPGEIPTKKHTPLDDQSADKIFLVHIPKLSAAWGDDESVDGISVHTWVQASENFGKAIDRLSAAPDAANPHSYGVEFAKHRSFFLNLNDFEADFADWCQIEKKLRNELFNGTAFDVSYWTGQVSGVVNAVKAARMVHSGTAIIPSKRLKDLRFSRPSDNTSTNSGSSSSTQQHQRASREDSSRSFRDSSFRPRERDNGWQSREQFQRRAPTCLVCTEVHTAKEHPRNQTDFKDRKPCFSMHDGKEAYCAPYGTTSPYVSTTTSGTPATAASTLASDFTSAASAERAILPSPATHNALDSETAPSSSDEPADDEFLGLHLLGAADSLHYSGGK</sequence>
<gene>
    <name evidence="3" type="ORF">R3P38DRAFT_3213899</name>
    <name evidence="2" type="ORF">R3P38DRAFT_3238317</name>
</gene>
<feature type="compositionally biased region" description="Basic and acidic residues" evidence="1">
    <location>
        <begin position="207"/>
        <end position="228"/>
    </location>
</feature>
<accession>A0AAW0ACM7</accession>
<evidence type="ECO:0000313" key="4">
    <source>
        <dbReference type="Proteomes" id="UP001362999"/>
    </source>
</evidence>
<keyword evidence="4" id="KW-1185">Reference proteome</keyword>
<feature type="compositionally biased region" description="Low complexity" evidence="1">
    <location>
        <begin position="188"/>
        <end position="201"/>
    </location>
</feature>
<feature type="region of interest" description="Disordered" evidence="1">
    <location>
        <begin position="319"/>
        <end position="344"/>
    </location>
</feature>
<reference evidence="3 4" key="1">
    <citation type="journal article" date="2024" name="J Genomics">
        <title>Draft genome sequencing and assembly of Favolaschia claudopus CIRM-BRFM 2984 isolated from oak limbs.</title>
        <authorList>
            <person name="Navarro D."/>
            <person name="Drula E."/>
            <person name="Chaduli D."/>
            <person name="Cazenave R."/>
            <person name="Ahrendt S."/>
            <person name="Wang J."/>
            <person name="Lipzen A."/>
            <person name="Daum C."/>
            <person name="Barry K."/>
            <person name="Grigoriev I.V."/>
            <person name="Favel A."/>
            <person name="Rosso M.N."/>
            <person name="Martin F."/>
        </authorList>
    </citation>
    <scope>NUCLEOTIDE SEQUENCE [LARGE SCALE GENOMIC DNA]</scope>
    <source>
        <strain evidence="3 4">CIRM-BRFM 2984</strain>
    </source>
</reference>
<comment type="caution">
    <text evidence="3">The sequence shown here is derived from an EMBL/GenBank/DDBJ whole genome shotgun (WGS) entry which is preliminary data.</text>
</comment>
<feature type="compositionally biased region" description="Polar residues" evidence="1">
    <location>
        <begin position="323"/>
        <end position="338"/>
    </location>
</feature>
<name>A0AAW0ACM7_9AGAR</name>
<proteinExistence type="predicted"/>
<protein>
    <submittedName>
        <fullName evidence="3">Uncharacterized protein</fullName>
    </submittedName>
</protein>
<dbReference type="EMBL" id="JAWWNJ010000176">
    <property type="protein sequence ID" value="KAK6975003.1"/>
    <property type="molecule type" value="Genomic_DNA"/>
</dbReference>
<dbReference type="EMBL" id="JAWWNJ010000075">
    <property type="protein sequence ID" value="KAK7006586.1"/>
    <property type="molecule type" value="Genomic_DNA"/>
</dbReference>